<feature type="transmembrane region" description="Helical" evidence="13">
    <location>
        <begin position="1026"/>
        <end position="1049"/>
    </location>
</feature>
<evidence type="ECO:0000256" key="3">
    <source>
        <dbReference type="ARBA" id="ARBA00004191"/>
    </source>
</evidence>
<gene>
    <name evidence="16" type="ORF">CBR_g40438</name>
</gene>
<keyword evidence="11 13" id="KW-0472">Membrane</keyword>
<dbReference type="InterPro" id="IPR003593">
    <property type="entry name" value="AAA+_ATPase"/>
</dbReference>
<protein>
    <recommendedName>
        <fullName evidence="15">ABC transporter domain-containing protein</fullName>
    </recommendedName>
</protein>
<dbReference type="GO" id="GO:0005524">
    <property type="term" value="F:ATP binding"/>
    <property type="evidence" value="ECO:0007669"/>
    <property type="project" value="UniProtKB-KW"/>
</dbReference>
<feature type="transmembrane region" description="Helical" evidence="13">
    <location>
        <begin position="1061"/>
        <end position="1085"/>
    </location>
</feature>
<evidence type="ECO:0000313" key="16">
    <source>
        <dbReference type="EMBL" id="GBG85709.1"/>
    </source>
</evidence>
<dbReference type="PROSITE" id="PS50893">
    <property type="entry name" value="ABC_TRANSPORTER_2"/>
    <property type="match status" value="1"/>
</dbReference>
<dbReference type="InterPro" id="IPR003439">
    <property type="entry name" value="ABC_transporter-like_ATP-bd"/>
</dbReference>
<dbReference type="PANTHER" id="PTHR48041:SF139">
    <property type="entry name" value="PROTEIN SCARLET"/>
    <property type="match status" value="1"/>
</dbReference>
<comment type="function">
    <text evidence="1">Hydrolyzes acetyl esters in homogalacturonan regions of pectin. In type I primary cell wall, galacturonic acid residues of pectin can be acetylated at the O-2 and O-3 positions. Decreasing the degree of acetylation of pectin gels in vitro alters their physical properties.</text>
</comment>
<reference evidence="16 17" key="1">
    <citation type="journal article" date="2018" name="Cell">
        <title>The Chara Genome: Secondary Complexity and Implications for Plant Terrestrialization.</title>
        <authorList>
            <person name="Nishiyama T."/>
            <person name="Sakayama H."/>
            <person name="Vries J.D."/>
            <person name="Buschmann H."/>
            <person name="Saint-Marcoux D."/>
            <person name="Ullrich K.K."/>
            <person name="Haas F.B."/>
            <person name="Vanderstraeten L."/>
            <person name="Becker D."/>
            <person name="Lang D."/>
            <person name="Vosolsobe S."/>
            <person name="Rombauts S."/>
            <person name="Wilhelmsson P.K.I."/>
            <person name="Janitza P."/>
            <person name="Kern R."/>
            <person name="Heyl A."/>
            <person name="Rumpler F."/>
            <person name="Villalobos L.I.A.C."/>
            <person name="Clay J.M."/>
            <person name="Skokan R."/>
            <person name="Toyoda A."/>
            <person name="Suzuki Y."/>
            <person name="Kagoshima H."/>
            <person name="Schijlen E."/>
            <person name="Tajeshwar N."/>
            <person name="Catarino B."/>
            <person name="Hetherington A.J."/>
            <person name="Saltykova A."/>
            <person name="Bonnot C."/>
            <person name="Breuninger H."/>
            <person name="Symeonidi A."/>
            <person name="Radhakrishnan G.V."/>
            <person name="Van Nieuwerburgh F."/>
            <person name="Deforce D."/>
            <person name="Chang C."/>
            <person name="Karol K.G."/>
            <person name="Hedrich R."/>
            <person name="Ulvskov P."/>
            <person name="Glockner G."/>
            <person name="Delwiche C.F."/>
            <person name="Petrasek J."/>
            <person name="Van de Peer Y."/>
            <person name="Friml J."/>
            <person name="Beilby M."/>
            <person name="Dolan L."/>
            <person name="Kohara Y."/>
            <person name="Sugano S."/>
            <person name="Fujiyama A."/>
            <person name="Delaux P.-M."/>
            <person name="Quint M."/>
            <person name="TheiBen G."/>
            <person name="Hagemann M."/>
            <person name="Harholt J."/>
            <person name="Dunand C."/>
            <person name="Zachgo S."/>
            <person name="Langdale J."/>
            <person name="Maumus F."/>
            <person name="Straeten D.V.D."/>
            <person name="Gould S.B."/>
            <person name="Rensing S.A."/>
        </authorList>
    </citation>
    <scope>NUCLEOTIDE SEQUENCE [LARGE SCALE GENOMIC DNA]</scope>
    <source>
        <strain evidence="16 17">S276</strain>
    </source>
</reference>
<dbReference type="InterPro" id="IPR050352">
    <property type="entry name" value="ABCG_transporters"/>
</dbReference>
<dbReference type="SMART" id="SM00382">
    <property type="entry name" value="AAA"/>
    <property type="match status" value="1"/>
</dbReference>
<feature type="transmembrane region" description="Helical" evidence="13">
    <location>
        <begin position="551"/>
        <end position="578"/>
    </location>
</feature>
<sequence length="1243" mass="138114">MGGQAVSRSWNVSRCLSSLWMIGLVLSWICGAGGSWGVDTFAWQRLLQQQQQQEQQQQEQQLQDRLPPELLVRRFVDSAQSRGAVCNDESPGVYYIRTRADATKWIIFFEGEAACGQHCLSVLQGVNATKLTEYQSEVRKSSAPAYEKYAAHLQVLFNSTTTPLRSVPYGPWNDTLRGYNVLSGIESENPRFYNYNRVLLRYCSSDFWLGDMKPSEYSRNTSFMGSVIFQSIMKDLQGSTGIRNATEIILAGGGLGSAGALNHADWTKEQFGRGNLTTIKVLVDAFYWVGNKELVASTMAVLFISNAVMRPECRPGGTFEGLPCCMLTYCMASTQIAKEIPVFVVANVFDTAMVFNEYLSNNGTFPEEEVPSNMTGYLDVIGSAYSGAGKVEAPTTPDIRYLVFLQSARGFSQAMKTTLLRPEVEGRNGLSYFLPACLERFQLLPTLDVGQRQTPVVSGNFKALPALRTWEVVAIRNDSSSPNAAPDTHGELITLRDAITLWANATDFSYNNSVRLVDTCTSVMCNPTCGGLTYDAELSMDGTFFAVPWDLVVPVVATIPAVLCFAIEVLLVWKWCLLLSTQRKLLKKGKDHHRKLADVSQVESVIITFQNLSYWVDDSKEVQILHDVSGWATAGQLTAIMGPSGSGKSTLLELLIGRRSSGVVEGSLMISGYPLSQRRAWLKANTTFLQQEDVGLPQLTVRQSLTYSAMLRLPRKMSLAAKLIRVEQIIEEVGLGSCADTIFGGPNLPGLSGGQKRRLSIATELLTLPSVILLDEPTSGLDSASALDIIRLLSRLARAGRVIALAVHQPRQEIFQMFDRLILVAHGQAVFSGTPTEAMNIMRSLMSTTGSPYHYHESSSLPRSMKSPDVMNNLETVDEEEEGEMPYVNPADMLLDLLQTERGKMVLSNISRDPPSVRRRPSTDTSRKRQHAGWFTRLWAMEGRSLARGLFFCQLHMLLVFLLVGVWLGLLYMNADIPYVYASALAVQLALAPIILSPGMAQVFFDLLPLYNAEKMVGASSSWTFMLTYYCQKATVGNFAIMFLVPPIYWISRISPKLTDFFLTILILILYFMAFLAAFCMLLALSPSRKEQMLGASLMQIFFILFSGTLVPPSVLPRLLRPLKYASLLYYGFSAATVTNFKGKSYNCDYSRIECTLYTGDSFLASLGFQDVNVHRNMLVLLGFIIVGMPLSMVILWWRYRPRNMQGLRWNCSKTSEPKLKTSGRPSDPSVELVTADSPEPQR</sequence>
<evidence type="ECO:0000256" key="9">
    <source>
        <dbReference type="ARBA" id="ARBA00022840"/>
    </source>
</evidence>
<dbReference type="PROSITE" id="PS00211">
    <property type="entry name" value="ABC_TRANSPORTER_1"/>
    <property type="match status" value="1"/>
</dbReference>
<keyword evidence="17" id="KW-1185">Reference proteome</keyword>
<keyword evidence="10 13" id="KW-1133">Transmembrane helix</keyword>
<evidence type="ECO:0000256" key="8">
    <source>
        <dbReference type="ARBA" id="ARBA00022741"/>
    </source>
</evidence>
<accession>A0A388LTX5</accession>
<dbReference type="GO" id="GO:0016020">
    <property type="term" value="C:membrane"/>
    <property type="evidence" value="ECO:0007669"/>
    <property type="project" value="UniProtKB-SubCell"/>
</dbReference>
<evidence type="ECO:0000256" key="11">
    <source>
        <dbReference type="ARBA" id="ARBA00023136"/>
    </source>
</evidence>
<comment type="subcellular location">
    <subcellularLocation>
        <location evidence="2">Membrane</location>
        <topology evidence="2">Multi-pass membrane protein</topology>
    </subcellularLocation>
    <subcellularLocation>
        <location evidence="3">Secreted</location>
        <location evidence="3">Cell wall</location>
    </subcellularLocation>
</comment>
<dbReference type="EMBL" id="BFEA01000531">
    <property type="protein sequence ID" value="GBG85709.1"/>
    <property type="molecule type" value="Genomic_DNA"/>
</dbReference>
<feature type="transmembrane region" description="Helical" evidence="13">
    <location>
        <begin position="950"/>
        <end position="973"/>
    </location>
</feature>
<dbReference type="InterPro" id="IPR013525">
    <property type="entry name" value="ABC2_TM"/>
</dbReference>
<name>A0A388LTX5_CHABU</name>
<keyword evidence="7 13" id="KW-0812">Transmembrane</keyword>
<dbReference type="OrthoDB" id="66620at2759"/>
<evidence type="ECO:0000256" key="10">
    <source>
        <dbReference type="ARBA" id="ARBA00022989"/>
    </source>
</evidence>
<dbReference type="InterPro" id="IPR017871">
    <property type="entry name" value="ABC_transporter-like_CS"/>
</dbReference>
<evidence type="ECO:0000256" key="6">
    <source>
        <dbReference type="ARBA" id="ARBA00022512"/>
    </source>
</evidence>
<comment type="similarity">
    <text evidence="4">Belongs to the pectinacetylesterase family.</text>
</comment>
<evidence type="ECO:0000256" key="2">
    <source>
        <dbReference type="ARBA" id="ARBA00004141"/>
    </source>
</evidence>
<dbReference type="Gramene" id="GBG85709">
    <property type="protein sequence ID" value="GBG85709"/>
    <property type="gene ID" value="CBR_g40438"/>
</dbReference>
<feature type="transmembrane region" description="Helical" evidence="13">
    <location>
        <begin position="1178"/>
        <end position="1200"/>
    </location>
</feature>
<keyword evidence="6" id="KW-0964">Secreted</keyword>
<keyword evidence="6" id="KW-0134">Cell wall</keyword>
<dbReference type="GO" id="GO:0016887">
    <property type="term" value="F:ATP hydrolysis activity"/>
    <property type="evidence" value="ECO:0007669"/>
    <property type="project" value="InterPro"/>
</dbReference>
<evidence type="ECO:0000313" key="17">
    <source>
        <dbReference type="Proteomes" id="UP000265515"/>
    </source>
</evidence>
<dbReference type="Pfam" id="PF01061">
    <property type="entry name" value="ABC2_membrane"/>
    <property type="match status" value="1"/>
</dbReference>
<dbReference type="GO" id="GO:0140359">
    <property type="term" value="F:ABC-type transporter activity"/>
    <property type="evidence" value="ECO:0007669"/>
    <property type="project" value="InterPro"/>
</dbReference>
<feature type="domain" description="ABC transporter" evidence="15">
    <location>
        <begin position="607"/>
        <end position="851"/>
    </location>
</feature>
<evidence type="ECO:0000256" key="13">
    <source>
        <dbReference type="SAM" id="Phobius"/>
    </source>
</evidence>
<dbReference type="SUPFAM" id="SSF52540">
    <property type="entry name" value="P-loop containing nucleoside triphosphate hydrolases"/>
    <property type="match status" value="1"/>
</dbReference>
<keyword evidence="9" id="KW-0067">ATP-binding</keyword>
<dbReference type="Pfam" id="PF00005">
    <property type="entry name" value="ABC_tran"/>
    <property type="match status" value="1"/>
</dbReference>
<evidence type="ECO:0000256" key="4">
    <source>
        <dbReference type="ARBA" id="ARBA00005784"/>
    </source>
</evidence>
<feature type="region of interest" description="Disordered" evidence="12">
    <location>
        <begin position="1215"/>
        <end position="1243"/>
    </location>
</feature>
<organism evidence="16 17">
    <name type="scientific">Chara braunii</name>
    <name type="common">Braun's stonewort</name>
    <dbReference type="NCBI Taxonomy" id="69332"/>
    <lineage>
        <taxon>Eukaryota</taxon>
        <taxon>Viridiplantae</taxon>
        <taxon>Streptophyta</taxon>
        <taxon>Charophyceae</taxon>
        <taxon>Charales</taxon>
        <taxon>Characeae</taxon>
        <taxon>Chara</taxon>
    </lineage>
</organism>
<evidence type="ECO:0000256" key="5">
    <source>
        <dbReference type="ARBA" id="ARBA00022448"/>
    </source>
</evidence>
<dbReference type="Proteomes" id="UP000265515">
    <property type="component" value="Unassembled WGS sequence"/>
</dbReference>
<proteinExistence type="inferred from homology"/>
<evidence type="ECO:0000256" key="14">
    <source>
        <dbReference type="SAM" id="SignalP"/>
    </source>
</evidence>
<keyword evidence="5" id="KW-0813">Transport</keyword>
<evidence type="ECO:0000259" key="15">
    <source>
        <dbReference type="PROSITE" id="PS50893"/>
    </source>
</evidence>
<keyword evidence="14" id="KW-0732">Signal</keyword>
<dbReference type="STRING" id="69332.A0A388LTX5"/>
<evidence type="ECO:0000256" key="7">
    <source>
        <dbReference type="ARBA" id="ARBA00022692"/>
    </source>
</evidence>
<feature type="transmembrane region" description="Helical" evidence="13">
    <location>
        <begin position="1097"/>
        <end position="1116"/>
    </location>
</feature>
<feature type="transmembrane region" description="Helical" evidence="13">
    <location>
        <begin position="979"/>
        <end position="1005"/>
    </location>
</feature>
<feature type="signal peptide" evidence="14">
    <location>
        <begin position="1"/>
        <end position="27"/>
    </location>
</feature>
<dbReference type="Pfam" id="PF03283">
    <property type="entry name" value="PAE"/>
    <property type="match status" value="2"/>
</dbReference>
<dbReference type="AlphaFoldDB" id="A0A388LTX5"/>
<feature type="chain" id="PRO_5017210242" description="ABC transporter domain-containing protein" evidence="14">
    <location>
        <begin position="28"/>
        <end position="1243"/>
    </location>
</feature>
<dbReference type="InterPro" id="IPR004963">
    <property type="entry name" value="PAE/NOTUM"/>
</dbReference>
<evidence type="ECO:0000256" key="1">
    <source>
        <dbReference type="ARBA" id="ARBA00003534"/>
    </source>
</evidence>
<dbReference type="PANTHER" id="PTHR48041">
    <property type="entry name" value="ABC TRANSPORTER G FAMILY MEMBER 28"/>
    <property type="match status" value="1"/>
</dbReference>
<comment type="caution">
    <text evidence="16">The sequence shown here is derived from an EMBL/GenBank/DDBJ whole genome shotgun (WGS) entry which is preliminary data.</text>
</comment>
<evidence type="ECO:0000256" key="12">
    <source>
        <dbReference type="SAM" id="MobiDB-lite"/>
    </source>
</evidence>
<dbReference type="InterPro" id="IPR027417">
    <property type="entry name" value="P-loop_NTPase"/>
</dbReference>
<dbReference type="Gene3D" id="3.40.50.300">
    <property type="entry name" value="P-loop containing nucleotide triphosphate hydrolases"/>
    <property type="match status" value="1"/>
</dbReference>
<keyword evidence="8" id="KW-0547">Nucleotide-binding</keyword>